<gene>
    <name evidence="11" type="ORF">EDC62_0416</name>
</gene>
<proteinExistence type="inferred from homology"/>
<comment type="caution">
    <text evidence="11">The sequence shown here is derived from an EMBL/GenBank/DDBJ whole genome shotgun (WGS) entry which is preliminary data.</text>
</comment>
<keyword evidence="9" id="KW-0119">Carbohydrate metabolism</keyword>
<accession>A0A3N4VIE0</accession>
<keyword evidence="8 9" id="KW-0413">Isomerase</keyword>
<evidence type="ECO:0000259" key="10">
    <source>
        <dbReference type="Pfam" id="PF16363"/>
    </source>
</evidence>
<comment type="subunit">
    <text evidence="9">Homodimer.</text>
</comment>
<evidence type="ECO:0000256" key="4">
    <source>
        <dbReference type="ARBA" id="ARBA00007637"/>
    </source>
</evidence>
<evidence type="ECO:0000256" key="7">
    <source>
        <dbReference type="ARBA" id="ARBA00023027"/>
    </source>
</evidence>
<dbReference type="Gene3D" id="3.40.50.720">
    <property type="entry name" value="NAD(P)-binding Rossmann-like Domain"/>
    <property type="match status" value="1"/>
</dbReference>
<comment type="pathway">
    <text evidence="3 9">Carbohydrate metabolism; galactose metabolism.</text>
</comment>
<dbReference type="NCBIfam" id="NF007956">
    <property type="entry name" value="PRK10675.1"/>
    <property type="match status" value="1"/>
</dbReference>
<reference evidence="11 12" key="1">
    <citation type="submission" date="2018-11" db="EMBL/GenBank/DDBJ databases">
        <title>Genomic Encyclopedia of Type Strains, Phase IV (KMG-IV): sequencing the most valuable type-strain genomes for metagenomic binning, comparative biology and taxonomic classification.</title>
        <authorList>
            <person name="Goeker M."/>
        </authorList>
    </citation>
    <scope>NUCLEOTIDE SEQUENCE [LARGE SCALE GENOMIC DNA]</scope>
    <source>
        <strain evidence="11 12">DSM 101684</strain>
    </source>
</reference>
<dbReference type="UniPathway" id="UPA00214"/>
<dbReference type="SUPFAM" id="SSF51735">
    <property type="entry name" value="NAD(P)-binding Rossmann-fold domains"/>
    <property type="match status" value="1"/>
</dbReference>
<dbReference type="PANTHER" id="PTHR43725:SF47">
    <property type="entry name" value="UDP-GLUCOSE 4-EPIMERASE"/>
    <property type="match status" value="1"/>
</dbReference>
<dbReference type="OrthoDB" id="9803010at2"/>
<evidence type="ECO:0000256" key="2">
    <source>
        <dbReference type="ARBA" id="ARBA00001911"/>
    </source>
</evidence>
<keyword evidence="12" id="KW-1185">Reference proteome</keyword>
<dbReference type="InterPro" id="IPR016040">
    <property type="entry name" value="NAD(P)-bd_dom"/>
</dbReference>
<evidence type="ECO:0000256" key="1">
    <source>
        <dbReference type="ARBA" id="ARBA00000083"/>
    </source>
</evidence>
<comment type="similarity">
    <text evidence="4 9">Belongs to the NAD(P)-dependent epimerase/dehydratase family.</text>
</comment>
<sequence>MNILVTGGAGYIGSHTCLQLLEKGHDVVVYDNFSNSHPEALKRVERLAGRTLTVVRADIRDEAAVEHALRTHGCTAVIHFAGLKAVGESVQKPLEYYDHNFIGTHRLLRAMRSCGVHTIVFSSSATVYGEPQRLPLTEDHPLSATNPYGRTKLFIEEMLRDLYRAEPHWRIAILRYFNPVGAHESGLIGEDPQGTPNNLMPYVAQVAIGRRDHLNVWGNDYPTPDGTGVRDYIHVVDLARGHLAALERLDTPKVLTVNLGTGRGYSVLEVVRAFERASGRPVPYVIQPRRPGDVAACYADPTQAREQLGWQAEHDLGRMCADAWRWQQQNPEGYAP</sequence>
<dbReference type="GO" id="GO:0003978">
    <property type="term" value="F:UDP-glucose 4-epimerase activity"/>
    <property type="evidence" value="ECO:0007669"/>
    <property type="project" value="UniProtKB-UniRule"/>
</dbReference>
<keyword evidence="7 9" id="KW-0520">NAD</keyword>
<dbReference type="EMBL" id="RKQL01000001">
    <property type="protein sequence ID" value="RPE72714.1"/>
    <property type="molecule type" value="Genomic_DNA"/>
</dbReference>
<dbReference type="Pfam" id="PF16363">
    <property type="entry name" value="GDP_Man_Dehyd"/>
    <property type="match status" value="1"/>
</dbReference>
<dbReference type="EC" id="5.1.3.2" evidence="5 9"/>
<dbReference type="CDD" id="cd05247">
    <property type="entry name" value="UDP_G4E_1_SDR_e"/>
    <property type="match status" value="1"/>
</dbReference>
<evidence type="ECO:0000313" key="12">
    <source>
        <dbReference type="Proteomes" id="UP000272193"/>
    </source>
</evidence>
<dbReference type="AlphaFoldDB" id="A0A3N4VIE0"/>
<evidence type="ECO:0000256" key="5">
    <source>
        <dbReference type="ARBA" id="ARBA00013189"/>
    </source>
</evidence>
<evidence type="ECO:0000256" key="8">
    <source>
        <dbReference type="ARBA" id="ARBA00023235"/>
    </source>
</evidence>
<dbReference type="NCBIfam" id="TIGR01179">
    <property type="entry name" value="galE"/>
    <property type="match status" value="1"/>
</dbReference>
<evidence type="ECO:0000256" key="6">
    <source>
        <dbReference type="ARBA" id="ARBA00018569"/>
    </source>
</evidence>
<dbReference type="GO" id="GO:0006012">
    <property type="term" value="P:galactose metabolic process"/>
    <property type="evidence" value="ECO:0007669"/>
    <property type="project" value="UniProtKB-UniPathway"/>
</dbReference>
<dbReference type="Proteomes" id="UP000272193">
    <property type="component" value="Unassembled WGS sequence"/>
</dbReference>
<dbReference type="InterPro" id="IPR036291">
    <property type="entry name" value="NAD(P)-bd_dom_sf"/>
</dbReference>
<dbReference type="RefSeq" id="WP_124219925.1">
    <property type="nucleotide sequence ID" value="NZ_RKQL01000001.1"/>
</dbReference>
<feature type="domain" description="NAD(P)-binding" evidence="10">
    <location>
        <begin position="4"/>
        <end position="321"/>
    </location>
</feature>
<comment type="catalytic activity">
    <reaction evidence="1 9">
        <text>UDP-alpha-D-glucose = UDP-alpha-D-galactose</text>
        <dbReference type="Rhea" id="RHEA:22168"/>
        <dbReference type="ChEBI" id="CHEBI:58885"/>
        <dbReference type="ChEBI" id="CHEBI:66914"/>
        <dbReference type="EC" id="5.1.3.2"/>
    </reaction>
</comment>
<evidence type="ECO:0000256" key="3">
    <source>
        <dbReference type="ARBA" id="ARBA00004947"/>
    </source>
</evidence>
<dbReference type="GO" id="GO:0005829">
    <property type="term" value="C:cytosol"/>
    <property type="evidence" value="ECO:0007669"/>
    <property type="project" value="TreeGrafter"/>
</dbReference>
<evidence type="ECO:0000313" key="11">
    <source>
        <dbReference type="EMBL" id="RPE72714.1"/>
    </source>
</evidence>
<dbReference type="InterPro" id="IPR005886">
    <property type="entry name" value="UDP_G4E"/>
</dbReference>
<dbReference type="Gene3D" id="3.90.25.10">
    <property type="entry name" value="UDP-galactose 4-epimerase, domain 1"/>
    <property type="match status" value="1"/>
</dbReference>
<evidence type="ECO:0000256" key="9">
    <source>
        <dbReference type="RuleBase" id="RU366046"/>
    </source>
</evidence>
<organism evidence="11 12">
    <name type="scientific">Tibeticola sediminis</name>
    <dbReference type="NCBI Taxonomy" id="1917811"/>
    <lineage>
        <taxon>Bacteria</taxon>
        <taxon>Pseudomonadati</taxon>
        <taxon>Pseudomonadota</taxon>
        <taxon>Betaproteobacteria</taxon>
        <taxon>Burkholderiales</taxon>
        <taxon>Comamonadaceae</taxon>
        <taxon>Tibeticola</taxon>
    </lineage>
</organism>
<comment type="cofactor">
    <cofactor evidence="2 9">
        <name>NAD(+)</name>
        <dbReference type="ChEBI" id="CHEBI:57540"/>
    </cofactor>
</comment>
<dbReference type="PANTHER" id="PTHR43725">
    <property type="entry name" value="UDP-GLUCOSE 4-EPIMERASE"/>
    <property type="match status" value="1"/>
</dbReference>
<protein>
    <recommendedName>
        <fullName evidence="6 9">UDP-glucose 4-epimerase</fullName>
        <ecNumber evidence="5 9">5.1.3.2</ecNumber>
    </recommendedName>
</protein>
<name>A0A3N4VIE0_9BURK</name>